<gene>
    <name evidence="2" type="ORF">PR048_030191</name>
</gene>
<dbReference type="SUPFAM" id="SSF46689">
    <property type="entry name" value="Homeodomain-like"/>
    <property type="match status" value="1"/>
</dbReference>
<sequence>MPKPYIRSMGRGNYSAEQLQSALDSVRSGRKIREVGRAFGVAESTIRLRLKTEITQPSPLGRKPVFTKQQEQELAHVLTLAKIFHGMTPTELRWLAFEYAEANSNKHNFDASSKMADK</sequence>
<keyword evidence="3" id="KW-1185">Reference proteome</keyword>
<dbReference type="EMBL" id="JARBHB010000014">
    <property type="protein sequence ID" value="KAJ8868652.1"/>
    <property type="molecule type" value="Genomic_DNA"/>
</dbReference>
<dbReference type="Proteomes" id="UP001159363">
    <property type="component" value="Chromosome 13"/>
</dbReference>
<evidence type="ECO:0008006" key="4">
    <source>
        <dbReference type="Google" id="ProtNLM"/>
    </source>
</evidence>
<evidence type="ECO:0000256" key="1">
    <source>
        <dbReference type="ARBA" id="ARBA00004123"/>
    </source>
</evidence>
<protein>
    <recommendedName>
        <fullName evidence="4">Transposase</fullName>
    </recommendedName>
</protein>
<name>A0ABQ9G910_9NEOP</name>
<comment type="caution">
    <text evidence="2">The sequence shown here is derived from an EMBL/GenBank/DDBJ whole genome shotgun (WGS) entry which is preliminary data.</text>
</comment>
<comment type="subcellular location">
    <subcellularLocation>
        <location evidence="1">Nucleus</location>
    </subcellularLocation>
</comment>
<evidence type="ECO:0000313" key="3">
    <source>
        <dbReference type="Proteomes" id="UP001159363"/>
    </source>
</evidence>
<evidence type="ECO:0000313" key="2">
    <source>
        <dbReference type="EMBL" id="KAJ8868652.1"/>
    </source>
</evidence>
<proteinExistence type="predicted"/>
<accession>A0ABQ9G910</accession>
<organism evidence="2 3">
    <name type="scientific">Dryococelus australis</name>
    <dbReference type="NCBI Taxonomy" id="614101"/>
    <lineage>
        <taxon>Eukaryota</taxon>
        <taxon>Metazoa</taxon>
        <taxon>Ecdysozoa</taxon>
        <taxon>Arthropoda</taxon>
        <taxon>Hexapoda</taxon>
        <taxon>Insecta</taxon>
        <taxon>Pterygota</taxon>
        <taxon>Neoptera</taxon>
        <taxon>Polyneoptera</taxon>
        <taxon>Phasmatodea</taxon>
        <taxon>Verophasmatodea</taxon>
        <taxon>Anareolatae</taxon>
        <taxon>Phasmatidae</taxon>
        <taxon>Eurycanthinae</taxon>
        <taxon>Dryococelus</taxon>
    </lineage>
</organism>
<reference evidence="2 3" key="1">
    <citation type="submission" date="2023-02" db="EMBL/GenBank/DDBJ databases">
        <title>LHISI_Scaffold_Assembly.</title>
        <authorList>
            <person name="Stuart O.P."/>
            <person name="Cleave R."/>
            <person name="Magrath M.J.L."/>
            <person name="Mikheyev A.S."/>
        </authorList>
    </citation>
    <scope>NUCLEOTIDE SEQUENCE [LARGE SCALE GENOMIC DNA]</scope>
    <source>
        <strain evidence="2">Daus_M_001</strain>
        <tissue evidence="2">Leg muscle</tissue>
    </source>
</reference>
<dbReference type="InterPro" id="IPR009057">
    <property type="entry name" value="Homeodomain-like_sf"/>
</dbReference>